<feature type="transmembrane region" description="Helical" evidence="1">
    <location>
        <begin position="21"/>
        <end position="42"/>
    </location>
</feature>
<feature type="transmembrane region" description="Helical" evidence="1">
    <location>
        <begin position="227"/>
        <end position="245"/>
    </location>
</feature>
<feature type="transmembrane region" description="Helical" evidence="1">
    <location>
        <begin position="54"/>
        <end position="78"/>
    </location>
</feature>
<keyword evidence="3" id="KW-1185">Reference proteome</keyword>
<reference evidence="2 3" key="1">
    <citation type="submission" date="2017-04" db="EMBL/GenBank/DDBJ databases">
        <authorList>
            <person name="Afonso C.L."/>
            <person name="Miller P.J."/>
            <person name="Scott M.A."/>
            <person name="Spackman E."/>
            <person name="Goraichik I."/>
            <person name="Dimitrov K.M."/>
            <person name="Suarez D.L."/>
            <person name="Swayne D.E."/>
        </authorList>
    </citation>
    <scope>NUCLEOTIDE SEQUENCE [LARGE SCALE GENOMIC DNA]</scope>
    <source>
        <strain evidence="2 3">DSM 12555</strain>
    </source>
</reference>
<accession>A0A1W1XGH0</accession>
<dbReference type="OrthoDB" id="1711106at2"/>
<dbReference type="PANTHER" id="PTHR37305:SF1">
    <property type="entry name" value="MEMBRANE PROTEIN"/>
    <property type="match status" value="1"/>
</dbReference>
<keyword evidence="1" id="KW-0812">Transmembrane</keyword>
<evidence type="ECO:0000313" key="2">
    <source>
        <dbReference type="EMBL" id="SMC22628.1"/>
    </source>
</evidence>
<gene>
    <name evidence="2" type="ORF">SAMN02745134_01657</name>
</gene>
<name>A0A1W1XGH0_9CLOT</name>
<keyword evidence="1" id="KW-0472">Membrane</keyword>
<sequence length="250" mass="28178">MGGFKATLINEIEKLYKKKKIIVAAALALIFIIVGQLATIALRNGFGVRTVGSMEFPILVLSVVANTIIPLFAALITIDSFSGEFSQNTMKISLTRPVTRFKFFTAKLTAIILFVFLNLMFVMVFSVLAGLIFNSNTLTAYGIIRIFISYIVTIFPMIILVMMIIFFSNLINSGIGVFFLSIIVFLGFKVLGILFSDYSGIFFTSMLDWYNLWIMSVFPFIKILREFLLLCSYGIILFTGGFYLFDKKNF</sequence>
<dbReference type="RefSeq" id="WP_084115144.1">
    <property type="nucleotide sequence ID" value="NZ_FWXH01000004.1"/>
</dbReference>
<protein>
    <submittedName>
        <fullName evidence="2">ABC-2 type transport system permease protein</fullName>
    </submittedName>
</protein>
<evidence type="ECO:0000313" key="3">
    <source>
        <dbReference type="Proteomes" id="UP000192468"/>
    </source>
</evidence>
<feature type="transmembrane region" description="Helical" evidence="1">
    <location>
        <begin position="139"/>
        <end position="167"/>
    </location>
</feature>
<dbReference type="EMBL" id="FWXH01000004">
    <property type="protein sequence ID" value="SMC22628.1"/>
    <property type="molecule type" value="Genomic_DNA"/>
</dbReference>
<proteinExistence type="predicted"/>
<feature type="transmembrane region" description="Helical" evidence="1">
    <location>
        <begin position="174"/>
        <end position="195"/>
    </location>
</feature>
<dbReference type="AlphaFoldDB" id="A0A1W1XGH0"/>
<dbReference type="Pfam" id="PF12730">
    <property type="entry name" value="ABC2_membrane_4"/>
    <property type="match status" value="1"/>
</dbReference>
<evidence type="ECO:0000256" key="1">
    <source>
        <dbReference type="SAM" id="Phobius"/>
    </source>
</evidence>
<dbReference type="Proteomes" id="UP000192468">
    <property type="component" value="Unassembled WGS sequence"/>
</dbReference>
<organism evidence="2 3">
    <name type="scientific">Clostridium acidisoli DSM 12555</name>
    <dbReference type="NCBI Taxonomy" id="1121291"/>
    <lineage>
        <taxon>Bacteria</taxon>
        <taxon>Bacillati</taxon>
        <taxon>Bacillota</taxon>
        <taxon>Clostridia</taxon>
        <taxon>Eubacteriales</taxon>
        <taxon>Clostridiaceae</taxon>
        <taxon>Clostridium</taxon>
    </lineage>
</organism>
<feature type="transmembrane region" description="Helical" evidence="1">
    <location>
        <begin position="110"/>
        <end position="133"/>
    </location>
</feature>
<keyword evidence="1" id="KW-1133">Transmembrane helix</keyword>
<dbReference type="STRING" id="1121291.SAMN02745134_01657"/>
<dbReference type="PANTHER" id="PTHR37305">
    <property type="entry name" value="INTEGRAL MEMBRANE PROTEIN-RELATED"/>
    <property type="match status" value="1"/>
</dbReference>